<evidence type="ECO:0000313" key="8">
    <source>
        <dbReference type="EMBL" id="RVW09593.1"/>
    </source>
</evidence>
<evidence type="ECO:0000256" key="1">
    <source>
        <dbReference type="ARBA" id="ARBA00008857"/>
    </source>
</evidence>
<gene>
    <name evidence="8" type="ORF">EGT67_08925</name>
</gene>
<dbReference type="GO" id="GO:0003677">
    <property type="term" value="F:DNA binding"/>
    <property type="evidence" value="ECO:0007669"/>
    <property type="project" value="UniProtKB-UniRule"/>
</dbReference>
<dbReference type="InterPro" id="IPR011010">
    <property type="entry name" value="DNA_brk_join_enz"/>
</dbReference>
<evidence type="ECO:0000256" key="3">
    <source>
        <dbReference type="ARBA" id="ARBA00023125"/>
    </source>
</evidence>
<dbReference type="InterPro" id="IPR013762">
    <property type="entry name" value="Integrase-like_cat_sf"/>
</dbReference>
<dbReference type="InterPro" id="IPR058717">
    <property type="entry name" value="Phage_L5_Integrase_N"/>
</dbReference>
<feature type="domain" description="Tyr recombinase" evidence="6">
    <location>
        <begin position="178"/>
        <end position="365"/>
    </location>
</feature>
<dbReference type="Proteomes" id="UP000286208">
    <property type="component" value="Unassembled WGS sequence"/>
</dbReference>
<dbReference type="InterPro" id="IPR002104">
    <property type="entry name" value="Integrase_catalytic"/>
</dbReference>
<dbReference type="Gene3D" id="1.10.150.130">
    <property type="match status" value="1"/>
</dbReference>
<dbReference type="PROSITE" id="PS51900">
    <property type="entry name" value="CB"/>
    <property type="match status" value="1"/>
</dbReference>
<keyword evidence="9" id="KW-1185">Reference proteome</keyword>
<keyword evidence="4" id="KW-0233">DNA recombination</keyword>
<dbReference type="GO" id="GO:0006310">
    <property type="term" value="P:DNA recombination"/>
    <property type="evidence" value="ECO:0007669"/>
    <property type="project" value="UniProtKB-KW"/>
</dbReference>
<organism evidence="8 9">
    <name type="scientific">Prescottella agglutinans</name>
    <dbReference type="NCBI Taxonomy" id="1644129"/>
    <lineage>
        <taxon>Bacteria</taxon>
        <taxon>Bacillati</taxon>
        <taxon>Actinomycetota</taxon>
        <taxon>Actinomycetes</taxon>
        <taxon>Mycobacteriales</taxon>
        <taxon>Nocardiaceae</taxon>
        <taxon>Prescottella</taxon>
    </lineage>
</organism>
<dbReference type="InterPro" id="IPR044068">
    <property type="entry name" value="CB"/>
</dbReference>
<reference evidence="8 9" key="1">
    <citation type="submission" date="2018-11" db="EMBL/GenBank/DDBJ databases">
        <title>Rhodococcus spongicola sp. nov. and Rhodococcus xishaensis sp. nov. from marine sponges.</title>
        <authorList>
            <person name="Li L."/>
            <person name="Lin H.W."/>
        </authorList>
    </citation>
    <scope>NUCLEOTIDE SEQUENCE [LARGE SCALE GENOMIC DNA]</scope>
    <source>
        <strain evidence="8 9">CCTCC AB2014297</strain>
    </source>
</reference>
<name>A0A3S3AJB2_9NOCA</name>
<dbReference type="PANTHER" id="PTHR30629:SF2">
    <property type="entry name" value="PROPHAGE INTEGRASE INTS-RELATED"/>
    <property type="match status" value="1"/>
</dbReference>
<evidence type="ECO:0000313" key="9">
    <source>
        <dbReference type="Proteomes" id="UP000286208"/>
    </source>
</evidence>
<dbReference type="InterPro" id="IPR050808">
    <property type="entry name" value="Phage_Integrase"/>
</dbReference>
<comment type="similarity">
    <text evidence="1">Belongs to the 'phage' integrase family.</text>
</comment>
<dbReference type="SUPFAM" id="SSF56349">
    <property type="entry name" value="DNA breaking-rejoining enzymes"/>
    <property type="match status" value="1"/>
</dbReference>
<dbReference type="Gene3D" id="1.10.443.10">
    <property type="entry name" value="Intergrase catalytic core"/>
    <property type="match status" value="1"/>
</dbReference>
<dbReference type="InterPro" id="IPR010998">
    <property type="entry name" value="Integrase_recombinase_N"/>
</dbReference>
<dbReference type="PANTHER" id="PTHR30629">
    <property type="entry name" value="PROPHAGE INTEGRASE"/>
    <property type="match status" value="1"/>
</dbReference>
<dbReference type="GO" id="GO:0015074">
    <property type="term" value="P:DNA integration"/>
    <property type="evidence" value="ECO:0007669"/>
    <property type="project" value="UniProtKB-KW"/>
</dbReference>
<dbReference type="RefSeq" id="WP_127915730.1">
    <property type="nucleotide sequence ID" value="NZ_RKLP01000004.1"/>
</dbReference>
<sequence>MARTPQRTRRSFGQLRQLPSGRWQAKYTGPDLVVHRAPTTFDAKDYAEGWLAEQRKQIDLGTWTPPREAAQQRAERLRTFAEYAEPWLEHRPIRPRTRESYRYLLDTLILPVLGDRVLSQITAADVREWHHGLGTQYATRNARAYGVLTAVFNSAVDDELIDRSPARIKGAGQVKHRREIDVLSPAELAALADAMPDELRLSILLAAWCGLRRGETFELRRKDLSADRSVLSITRGVTYRDRQFIVGPPKTKESIRKVTIPPHLHAEIERHLAEHVGPGRDALLFPDPAGGHMREWTYRKRFDAATAEIGRDDLHLHDLRHFGGVMAAHAGATTKEVMDRLGHVTSSAAMRYQHTASGRAELVADRLSALAAGQSEPRHLRAVQ</sequence>
<dbReference type="Pfam" id="PF26003">
    <property type="entry name" value="Integrase_N_phage"/>
    <property type="match status" value="1"/>
</dbReference>
<evidence type="ECO:0000256" key="2">
    <source>
        <dbReference type="ARBA" id="ARBA00022908"/>
    </source>
</evidence>
<dbReference type="InterPro" id="IPR004107">
    <property type="entry name" value="Integrase_SAM-like_N"/>
</dbReference>
<evidence type="ECO:0000259" key="7">
    <source>
        <dbReference type="PROSITE" id="PS51900"/>
    </source>
</evidence>
<dbReference type="EMBL" id="RKLP01000004">
    <property type="protein sequence ID" value="RVW09593.1"/>
    <property type="molecule type" value="Genomic_DNA"/>
</dbReference>
<dbReference type="AlphaFoldDB" id="A0A3S3AJB2"/>
<dbReference type="PROSITE" id="PS51898">
    <property type="entry name" value="TYR_RECOMBINASE"/>
    <property type="match status" value="1"/>
</dbReference>
<dbReference type="Pfam" id="PF14659">
    <property type="entry name" value="Phage_int_SAM_3"/>
    <property type="match status" value="1"/>
</dbReference>
<accession>A0A3S3AJB2</accession>
<feature type="domain" description="Core-binding (CB)" evidence="7">
    <location>
        <begin position="78"/>
        <end position="156"/>
    </location>
</feature>
<keyword evidence="2" id="KW-0229">DNA integration</keyword>
<comment type="caution">
    <text evidence="8">The sequence shown here is derived from an EMBL/GenBank/DDBJ whole genome shotgun (WGS) entry which is preliminary data.</text>
</comment>
<evidence type="ECO:0000256" key="4">
    <source>
        <dbReference type="ARBA" id="ARBA00023172"/>
    </source>
</evidence>
<dbReference type="OrthoDB" id="1822491at2"/>
<keyword evidence="3 5" id="KW-0238">DNA-binding</keyword>
<dbReference type="CDD" id="cd01189">
    <property type="entry name" value="INT_ICEBs1_C_like"/>
    <property type="match status" value="1"/>
</dbReference>
<evidence type="ECO:0000259" key="6">
    <source>
        <dbReference type="PROSITE" id="PS51898"/>
    </source>
</evidence>
<proteinExistence type="inferred from homology"/>
<protein>
    <submittedName>
        <fullName evidence="8">Site-specific integrase</fullName>
    </submittedName>
</protein>
<evidence type="ECO:0000256" key="5">
    <source>
        <dbReference type="PROSITE-ProRule" id="PRU01248"/>
    </source>
</evidence>
<dbReference type="Pfam" id="PF00589">
    <property type="entry name" value="Phage_integrase"/>
    <property type="match status" value="1"/>
</dbReference>